<keyword evidence="3" id="KW-0378">Hydrolase</keyword>
<dbReference type="GO" id="GO:0080120">
    <property type="term" value="P:CAAX-box protein maturation"/>
    <property type="evidence" value="ECO:0007669"/>
    <property type="project" value="UniProtKB-ARBA"/>
</dbReference>
<dbReference type="Proteomes" id="UP000635983">
    <property type="component" value="Unassembled WGS sequence"/>
</dbReference>
<evidence type="ECO:0000256" key="1">
    <source>
        <dbReference type="SAM" id="Phobius"/>
    </source>
</evidence>
<evidence type="ECO:0000313" key="4">
    <source>
        <dbReference type="Proteomes" id="UP000635983"/>
    </source>
</evidence>
<dbReference type="EMBL" id="BMPO01000006">
    <property type="protein sequence ID" value="GGK00611.1"/>
    <property type="molecule type" value="Genomic_DNA"/>
</dbReference>
<keyword evidence="1" id="KW-1133">Transmembrane helix</keyword>
<feature type="domain" description="CAAX prenyl protease 2/Lysostaphin resistance protein A-like" evidence="2">
    <location>
        <begin position="156"/>
        <end position="244"/>
    </location>
</feature>
<keyword evidence="1" id="KW-0472">Membrane</keyword>
<dbReference type="InterPro" id="IPR003675">
    <property type="entry name" value="Rce1/LyrA-like_dom"/>
</dbReference>
<reference evidence="3" key="2">
    <citation type="submission" date="2020-09" db="EMBL/GenBank/DDBJ databases">
        <authorList>
            <person name="Sun Q."/>
            <person name="Ohkuma M."/>
        </authorList>
    </citation>
    <scope>NUCLEOTIDE SEQUENCE</scope>
    <source>
        <strain evidence="3">JCM 30078</strain>
    </source>
</reference>
<proteinExistence type="predicted"/>
<feature type="transmembrane region" description="Helical" evidence="1">
    <location>
        <begin position="234"/>
        <end position="253"/>
    </location>
</feature>
<gene>
    <name evidence="3" type="ORF">GCM10009304_28030</name>
</gene>
<dbReference type="PANTHER" id="PTHR36435:SF1">
    <property type="entry name" value="CAAX AMINO TERMINAL PROTEASE FAMILY PROTEIN"/>
    <property type="match status" value="1"/>
</dbReference>
<keyword evidence="3" id="KW-0645">Protease</keyword>
<feature type="transmembrane region" description="Helical" evidence="1">
    <location>
        <begin position="52"/>
        <end position="74"/>
    </location>
</feature>
<name>A0A917PZC7_9PSED</name>
<feature type="transmembrane region" description="Helical" evidence="1">
    <location>
        <begin position="186"/>
        <end position="204"/>
    </location>
</feature>
<evidence type="ECO:0000313" key="3">
    <source>
        <dbReference type="EMBL" id="GGK00611.1"/>
    </source>
</evidence>
<accession>A0A917PZC7</accession>
<sequence>MTDTAAAALRHALPLLVLLFGALIGCISASGVLSGLVFIALVLHGRRWMGEVFWNVLILVASIALAAHVVPGFLPLNVRTPYTVSADAPPYQLRLSWDKCLVGAALLGLWPWGAPARGTSRCRIASVCIATLIGVPALAMLIGVVGWQPKWPEILPVWLAINLGVAVLAEELIFRGMLQGLLVQRCGAVVGIGLTAVLFGLVHVPFSASFALVAAVAGLGYGLAYHYSGRLSIAIALHAAVNLLHFLLLSYPIRIA</sequence>
<dbReference type="AlphaFoldDB" id="A0A917PZC7"/>
<organism evidence="3 4">
    <name type="scientific">Pseudomonas matsuisoli</name>
    <dbReference type="NCBI Taxonomy" id="1515666"/>
    <lineage>
        <taxon>Bacteria</taxon>
        <taxon>Pseudomonadati</taxon>
        <taxon>Pseudomonadota</taxon>
        <taxon>Gammaproteobacteria</taxon>
        <taxon>Pseudomonadales</taxon>
        <taxon>Pseudomonadaceae</taxon>
        <taxon>Pseudomonas</taxon>
    </lineage>
</organism>
<dbReference type="PANTHER" id="PTHR36435">
    <property type="entry name" value="SLR1288 PROTEIN"/>
    <property type="match status" value="1"/>
</dbReference>
<dbReference type="GO" id="GO:0006508">
    <property type="term" value="P:proteolysis"/>
    <property type="evidence" value="ECO:0007669"/>
    <property type="project" value="UniProtKB-KW"/>
</dbReference>
<feature type="transmembrane region" description="Helical" evidence="1">
    <location>
        <begin position="124"/>
        <end position="148"/>
    </location>
</feature>
<dbReference type="InterPro" id="IPR052710">
    <property type="entry name" value="CAAX_protease"/>
</dbReference>
<protein>
    <submittedName>
        <fullName evidence="3">CAAX protease family protein</fullName>
    </submittedName>
</protein>
<comment type="caution">
    <text evidence="3">The sequence shown here is derived from an EMBL/GenBank/DDBJ whole genome shotgun (WGS) entry which is preliminary data.</text>
</comment>
<reference evidence="3" key="1">
    <citation type="journal article" date="2014" name="Int. J. Syst. Evol. Microbiol.">
        <title>Complete genome sequence of Corynebacterium casei LMG S-19264T (=DSM 44701T), isolated from a smear-ripened cheese.</title>
        <authorList>
            <consortium name="US DOE Joint Genome Institute (JGI-PGF)"/>
            <person name="Walter F."/>
            <person name="Albersmeier A."/>
            <person name="Kalinowski J."/>
            <person name="Ruckert C."/>
        </authorList>
    </citation>
    <scope>NUCLEOTIDE SEQUENCE</scope>
    <source>
        <strain evidence="3">JCM 30078</strain>
    </source>
</reference>
<keyword evidence="4" id="KW-1185">Reference proteome</keyword>
<feature type="transmembrane region" description="Helical" evidence="1">
    <location>
        <begin position="12"/>
        <end position="43"/>
    </location>
</feature>
<feature type="transmembrane region" description="Helical" evidence="1">
    <location>
        <begin position="154"/>
        <end position="174"/>
    </location>
</feature>
<evidence type="ECO:0000259" key="2">
    <source>
        <dbReference type="Pfam" id="PF02517"/>
    </source>
</evidence>
<feature type="transmembrane region" description="Helical" evidence="1">
    <location>
        <begin position="210"/>
        <end position="227"/>
    </location>
</feature>
<keyword evidence="1" id="KW-0812">Transmembrane</keyword>
<dbReference type="Pfam" id="PF02517">
    <property type="entry name" value="Rce1-like"/>
    <property type="match status" value="1"/>
</dbReference>
<dbReference type="GO" id="GO:0004175">
    <property type="term" value="F:endopeptidase activity"/>
    <property type="evidence" value="ECO:0007669"/>
    <property type="project" value="UniProtKB-ARBA"/>
</dbReference>
<dbReference type="RefSeq" id="WP_229779438.1">
    <property type="nucleotide sequence ID" value="NZ_BMPO01000006.1"/>
</dbReference>